<keyword evidence="4 11" id="KW-0963">Cytoplasm</keyword>
<comment type="catalytic activity">
    <reaction evidence="10 11">
        <text>UMP + ATP = UDP + ADP</text>
        <dbReference type="Rhea" id="RHEA:24400"/>
        <dbReference type="ChEBI" id="CHEBI:30616"/>
        <dbReference type="ChEBI" id="CHEBI:57865"/>
        <dbReference type="ChEBI" id="CHEBI:58223"/>
        <dbReference type="ChEBI" id="CHEBI:456216"/>
        <dbReference type="EC" id="2.7.4.22"/>
    </reaction>
</comment>
<dbReference type="EC" id="2.7.4.22" evidence="11"/>
<dbReference type="PANTHER" id="PTHR42833">
    <property type="entry name" value="URIDYLATE KINASE"/>
    <property type="match status" value="1"/>
</dbReference>
<protein>
    <recommendedName>
        <fullName evidence="11">Uridylate kinase</fullName>
        <shortName evidence="11">UK</shortName>
        <ecNumber evidence="11">2.7.4.22</ecNumber>
    </recommendedName>
    <alternativeName>
        <fullName evidence="11">Uridine monophosphate kinase</fullName>
        <shortName evidence="11">UMP kinase</shortName>
        <shortName evidence="11">UMPK</shortName>
    </alternativeName>
</protein>
<dbReference type="FunFam" id="3.40.1160.10:FF:000001">
    <property type="entry name" value="Uridylate kinase"/>
    <property type="match status" value="1"/>
</dbReference>
<gene>
    <name evidence="11" type="primary">pyrH</name>
    <name evidence="13" type="ORF">D9V81_00805</name>
</gene>
<dbReference type="EMBL" id="CP032996">
    <property type="protein sequence ID" value="QCI27159.1"/>
    <property type="molecule type" value="Genomic_DNA"/>
</dbReference>
<evidence type="ECO:0000256" key="8">
    <source>
        <dbReference type="ARBA" id="ARBA00022840"/>
    </source>
</evidence>
<dbReference type="GO" id="GO:0006225">
    <property type="term" value="P:UDP biosynthetic process"/>
    <property type="evidence" value="ECO:0007669"/>
    <property type="project" value="TreeGrafter"/>
</dbReference>
<dbReference type="InterPro" id="IPR015963">
    <property type="entry name" value="Uridylate_kinase_bac"/>
</dbReference>
<accession>A0A4D6YD28</accession>
<sequence>MKFIYKRILFKISGEVIKNINNKKFQNSIIFNIIKDIKYLIKHGIEISIIIGGGNLFRGSELTKIGINRITADYIGILSTVINGLFLKDLFNKYNISVCLMSSNIVNDVCEKYNLEKAINLLSNSVVVIFCGGFGYPFFTTDSAACLRAIETCSDIILKGTQVNGVYSKDPKNYKNAILYDKLNYQDVLKNEFKIMDLTAFILARDHNIPICIFNIYNKKALIRILFGEKEGTIIHNNI</sequence>
<evidence type="ECO:0000313" key="14">
    <source>
        <dbReference type="Proteomes" id="UP000298603"/>
    </source>
</evidence>
<keyword evidence="14" id="KW-1185">Reference proteome</keyword>
<proteinExistence type="inferred from homology"/>
<feature type="binding site" evidence="11">
    <location>
        <begin position="134"/>
        <end position="141"/>
    </location>
    <ligand>
        <name>UMP</name>
        <dbReference type="ChEBI" id="CHEBI:57865"/>
    </ligand>
</feature>
<dbReference type="HAMAP" id="MF_01220_B">
    <property type="entry name" value="PyrH_B"/>
    <property type="match status" value="1"/>
</dbReference>
<dbReference type="PIRSF" id="PIRSF005650">
    <property type="entry name" value="Uridylate_kin"/>
    <property type="match status" value="1"/>
</dbReference>
<feature type="binding site" evidence="11">
    <location>
        <position position="162"/>
    </location>
    <ligand>
        <name>ATP</name>
        <dbReference type="ChEBI" id="CHEBI:30616"/>
    </ligand>
</feature>
<keyword evidence="5 11" id="KW-0808">Transferase</keyword>
<feature type="binding site" evidence="11">
    <location>
        <position position="73"/>
    </location>
    <ligand>
        <name>UMP</name>
        <dbReference type="ChEBI" id="CHEBI:57865"/>
    </ligand>
</feature>
<dbReference type="PANTHER" id="PTHR42833:SF4">
    <property type="entry name" value="URIDYLATE KINASE PUMPKIN, CHLOROPLASTIC"/>
    <property type="match status" value="1"/>
</dbReference>
<feature type="binding site" evidence="11">
    <location>
        <position position="53"/>
    </location>
    <ligand>
        <name>UMP</name>
        <dbReference type="ChEBI" id="CHEBI:57865"/>
    </ligand>
</feature>
<comment type="subunit">
    <text evidence="11">Homohexamer.</text>
</comment>
<comment type="function">
    <text evidence="11">Catalyzes the reversible phosphorylation of UMP to UDP.</text>
</comment>
<dbReference type="InterPro" id="IPR036393">
    <property type="entry name" value="AceGlu_kinase-like_sf"/>
</dbReference>
<evidence type="ECO:0000259" key="12">
    <source>
        <dbReference type="Pfam" id="PF00696"/>
    </source>
</evidence>
<evidence type="ECO:0000256" key="7">
    <source>
        <dbReference type="ARBA" id="ARBA00022777"/>
    </source>
</evidence>
<dbReference type="InterPro" id="IPR001048">
    <property type="entry name" value="Asp/Glu/Uridylate_kinase"/>
</dbReference>
<name>A0A4D6YD28_9GAMM</name>
<comment type="pathway">
    <text evidence="2 11">Pyrimidine metabolism; CTP biosynthesis via de novo pathway; UDP from UMP (UMPK route): step 1/1.</text>
</comment>
<feature type="binding site" evidence="11">
    <location>
        <position position="58"/>
    </location>
    <ligand>
        <name>ATP</name>
        <dbReference type="ChEBI" id="CHEBI:30616"/>
    </ligand>
</feature>
<feature type="binding site" evidence="11">
    <location>
        <position position="167"/>
    </location>
    <ligand>
        <name>ATP</name>
        <dbReference type="ChEBI" id="CHEBI:30616"/>
    </ligand>
</feature>
<comment type="activity regulation">
    <text evidence="11">Inhibited by UTP.</text>
</comment>
<organism evidence="13 14">
    <name type="scientific">Buchnera aphidicola</name>
    <name type="common">Therioaphis trifolii</name>
    <dbReference type="NCBI Taxonomy" id="1241884"/>
    <lineage>
        <taxon>Bacteria</taxon>
        <taxon>Pseudomonadati</taxon>
        <taxon>Pseudomonadota</taxon>
        <taxon>Gammaproteobacteria</taxon>
        <taxon>Enterobacterales</taxon>
        <taxon>Erwiniaceae</taxon>
        <taxon>Buchnera</taxon>
    </lineage>
</organism>
<evidence type="ECO:0000256" key="5">
    <source>
        <dbReference type="ARBA" id="ARBA00022679"/>
    </source>
</evidence>
<keyword evidence="6 11" id="KW-0547">Nucleotide-binding</keyword>
<keyword evidence="9 11" id="KW-0665">Pyrimidine biosynthesis</keyword>
<dbReference type="GO" id="GO:0033862">
    <property type="term" value="F:UMP kinase activity"/>
    <property type="evidence" value="ECO:0007669"/>
    <property type="project" value="UniProtKB-EC"/>
</dbReference>
<dbReference type="CDD" id="cd04254">
    <property type="entry name" value="AAK_UMPK-PyrH-Ec"/>
    <property type="match status" value="1"/>
</dbReference>
<reference evidence="13 14" key="1">
    <citation type="submission" date="2018-10" db="EMBL/GenBank/DDBJ databases">
        <title>Comparative functional genomics of the obligate endosymbiont Buchnera aphidicola.</title>
        <authorList>
            <person name="Chong R.A."/>
        </authorList>
    </citation>
    <scope>NUCLEOTIDE SEQUENCE [LARGE SCALE GENOMIC DNA]</scope>
    <source>
        <strain evidence="13 14">Tma</strain>
    </source>
</reference>
<dbReference type="Proteomes" id="UP000298603">
    <property type="component" value="Chromosome"/>
</dbReference>
<keyword evidence="8 11" id="KW-0067">ATP-binding</keyword>
<comment type="caution">
    <text evidence="11">Lacks conserved residue(s) required for the propagation of feature annotation.</text>
</comment>
<evidence type="ECO:0000256" key="1">
    <source>
        <dbReference type="ARBA" id="ARBA00004496"/>
    </source>
</evidence>
<evidence type="ECO:0000256" key="9">
    <source>
        <dbReference type="ARBA" id="ARBA00022975"/>
    </source>
</evidence>
<dbReference type="InterPro" id="IPR011817">
    <property type="entry name" value="Uridylate_kinase"/>
</dbReference>
<evidence type="ECO:0000256" key="2">
    <source>
        <dbReference type="ARBA" id="ARBA00004791"/>
    </source>
</evidence>
<comment type="subcellular location">
    <subcellularLocation>
        <location evidence="1 11">Cytoplasm</location>
    </subcellularLocation>
</comment>
<dbReference type="OrthoDB" id="9807458at2"/>
<dbReference type="GO" id="GO:0044210">
    <property type="term" value="P:'de novo' CTP biosynthetic process"/>
    <property type="evidence" value="ECO:0007669"/>
    <property type="project" value="UniProtKB-UniRule"/>
</dbReference>
<evidence type="ECO:0000256" key="6">
    <source>
        <dbReference type="ARBA" id="ARBA00022741"/>
    </source>
</evidence>
<evidence type="ECO:0000256" key="3">
    <source>
        <dbReference type="ARBA" id="ARBA00007614"/>
    </source>
</evidence>
<dbReference type="NCBIfam" id="TIGR02075">
    <property type="entry name" value="pyrH_bact"/>
    <property type="match status" value="1"/>
</dbReference>
<dbReference type="AlphaFoldDB" id="A0A4D6YD28"/>
<dbReference type="Pfam" id="PF00696">
    <property type="entry name" value="AA_kinase"/>
    <property type="match status" value="1"/>
</dbReference>
<evidence type="ECO:0000313" key="13">
    <source>
        <dbReference type="EMBL" id="QCI27159.1"/>
    </source>
</evidence>
<dbReference type="RefSeq" id="WP_158349424.1">
    <property type="nucleotide sequence ID" value="NZ_CP032996.1"/>
</dbReference>
<dbReference type="GO" id="GO:0005524">
    <property type="term" value="F:ATP binding"/>
    <property type="evidence" value="ECO:0007669"/>
    <property type="project" value="UniProtKB-KW"/>
</dbReference>
<keyword evidence="7 11" id="KW-0418">Kinase</keyword>
<feature type="binding site" evidence="11">
    <location>
        <position position="161"/>
    </location>
    <ligand>
        <name>ATP</name>
        <dbReference type="ChEBI" id="CHEBI:30616"/>
    </ligand>
</feature>
<dbReference type="UniPathway" id="UPA00159">
    <property type="reaction ID" value="UER00275"/>
</dbReference>
<comment type="similarity">
    <text evidence="3 11">Belongs to the UMP kinase family.</text>
</comment>
<evidence type="ECO:0000256" key="11">
    <source>
        <dbReference type="HAMAP-Rule" id="MF_01220"/>
    </source>
</evidence>
<feature type="binding site" evidence="11">
    <location>
        <position position="170"/>
    </location>
    <ligand>
        <name>ATP</name>
        <dbReference type="ChEBI" id="CHEBI:30616"/>
    </ligand>
</feature>
<evidence type="ECO:0000256" key="10">
    <source>
        <dbReference type="ARBA" id="ARBA00047767"/>
    </source>
</evidence>
<dbReference type="GO" id="GO:0005829">
    <property type="term" value="C:cytosol"/>
    <property type="evidence" value="ECO:0007669"/>
    <property type="project" value="TreeGrafter"/>
</dbReference>
<feature type="binding site" evidence="11">
    <location>
        <begin position="11"/>
        <end position="14"/>
    </location>
    <ligand>
        <name>ATP</name>
        <dbReference type="ChEBI" id="CHEBI:30616"/>
    </ligand>
</feature>
<feature type="domain" description="Aspartate/glutamate/uridylate kinase" evidence="12">
    <location>
        <begin position="6"/>
        <end position="215"/>
    </location>
</feature>
<feature type="binding site" evidence="11">
    <location>
        <position position="54"/>
    </location>
    <ligand>
        <name>ATP</name>
        <dbReference type="ChEBI" id="CHEBI:30616"/>
    </ligand>
</feature>
<evidence type="ECO:0000256" key="4">
    <source>
        <dbReference type="ARBA" id="ARBA00022490"/>
    </source>
</evidence>
<dbReference type="Gene3D" id="3.40.1160.10">
    <property type="entry name" value="Acetylglutamate kinase-like"/>
    <property type="match status" value="1"/>
</dbReference>
<dbReference type="SUPFAM" id="SSF53633">
    <property type="entry name" value="Carbamate kinase-like"/>
    <property type="match status" value="1"/>
</dbReference>